<dbReference type="WBParaSite" id="TMUE_3000010736.1">
    <property type="protein sequence ID" value="TMUE_3000010736.1"/>
    <property type="gene ID" value="WBGene00285523"/>
</dbReference>
<evidence type="ECO:0000313" key="2">
    <source>
        <dbReference type="WBParaSite" id="TMUE_3000010736.1"/>
    </source>
</evidence>
<reference evidence="2" key="1">
    <citation type="submission" date="2019-12" db="UniProtKB">
        <authorList>
            <consortium name="WormBaseParasite"/>
        </authorList>
    </citation>
    <scope>IDENTIFICATION</scope>
</reference>
<accession>A0A5S6QTL0</accession>
<protein>
    <recommendedName>
        <fullName evidence="3">Protein quiver</fullName>
    </recommendedName>
</protein>
<proteinExistence type="predicted"/>
<dbReference type="AlphaFoldDB" id="A0A5S6QTL0"/>
<sequence length="182" mass="20270">MKQSPHIVVACICTTIFTSVFSYRCYVCNKDPAEDDQQLCQNKLEECPTGVTSCSMLLYKSSDGSISTRKFCTAQGTPVHNYMLSYPGSSFCHNIDTSTIPEENDKPTYVEDSRGQSHVIMPPAPPTQLKSTFLCVCGKELCNKEDHIDMVQKLVLEPLQELGIGGKNVNEYQGKKDVWTTL</sequence>
<name>A0A5S6QTL0_TRIMR</name>
<evidence type="ECO:0008006" key="3">
    <source>
        <dbReference type="Google" id="ProtNLM"/>
    </source>
</evidence>
<dbReference type="Proteomes" id="UP000046395">
    <property type="component" value="Unassembled WGS sequence"/>
</dbReference>
<organism evidence="1 2">
    <name type="scientific">Trichuris muris</name>
    <name type="common">Mouse whipworm</name>
    <dbReference type="NCBI Taxonomy" id="70415"/>
    <lineage>
        <taxon>Eukaryota</taxon>
        <taxon>Metazoa</taxon>
        <taxon>Ecdysozoa</taxon>
        <taxon>Nematoda</taxon>
        <taxon>Enoplea</taxon>
        <taxon>Dorylaimia</taxon>
        <taxon>Trichinellida</taxon>
        <taxon>Trichuridae</taxon>
        <taxon>Trichuris</taxon>
    </lineage>
</organism>
<keyword evidence="1" id="KW-1185">Reference proteome</keyword>
<evidence type="ECO:0000313" key="1">
    <source>
        <dbReference type="Proteomes" id="UP000046395"/>
    </source>
</evidence>